<accession>A0ACB8Z1W6</accession>
<sequence length="87" mass="9778">MQNRTTTCWFLHPKALAFPPYLRMPPLHSHLHRLPPSSISQDQSPSVAYEGALQDGKKVRMHNPQQASSKASRSPFGVVPHPLKKEV</sequence>
<comment type="caution">
    <text evidence="1">The sequence shown here is derived from an EMBL/GenBank/DDBJ whole genome shotgun (WGS) entry which is preliminary data.</text>
</comment>
<keyword evidence="2" id="KW-1185">Reference proteome</keyword>
<organism evidence="1 2">
    <name type="scientific">Cichorium intybus</name>
    <name type="common">Chicory</name>
    <dbReference type="NCBI Taxonomy" id="13427"/>
    <lineage>
        <taxon>Eukaryota</taxon>
        <taxon>Viridiplantae</taxon>
        <taxon>Streptophyta</taxon>
        <taxon>Embryophyta</taxon>
        <taxon>Tracheophyta</taxon>
        <taxon>Spermatophyta</taxon>
        <taxon>Magnoliopsida</taxon>
        <taxon>eudicotyledons</taxon>
        <taxon>Gunneridae</taxon>
        <taxon>Pentapetalae</taxon>
        <taxon>asterids</taxon>
        <taxon>campanulids</taxon>
        <taxon>Asterales</taxon>
        <taxon>Asteraceae</taxon>
        <taxon>Cichorioideae</taxon>
        <taxon>Cichorieae</taxon>
        <taxon>Cichoriinae</taxon>
        <taxon>Cichorium</taxon>
    </lineage>
</organism>
<name>A0ACB8Z1W6_CICIN</name>
<dbReference type="EMBL" id="CM042017">
    <property type="protein sequence ID" value="KAI3691275.1"/>
    <property type="molecule type" value="Genomic_DNA"/>
</dbReference>
<gene>
    <name evidence="1" type="ORF">L2E82_49555</name>
</gene>
<proteinExistence type="predicted"/>
<evidence type="ECO:0000313" key="2">
    <source>
        <dbReference type="Proteomes" id="UP001055811"/>
    </source>
</evidence>
<reference evidence="2" key="1">
    <citation type="journal article" date="2022" name="Mol. Ecol. Resour.">
        <title>The genomes of chicory, endive, great burdock and yacon provide insights into Asteraceae palaeo-polyploidization history and plant inulin production.</title>
        <authorList>
            <person name="Fan W."/>
            <person name="Wang S."/>
            <person name="Wang H."/>
            <person name="Wang A."/>
            <person name="Jiang F."/>
            <person name="Liu H."/>
            <person name="Zhao H."/>
            <person name="Xu D."/>
            <person name="Zhang Y."/>
        </authorList>
    </citation>
    <scope>NUCLEOTIDE SEQUENCE [LARGE SCALE GENOMIC DNA]</scope>
    <source>
        <strain evidence="2">cv. Punajuju</strain>
    </source>
</reference>
<reference evidence="1 2" key="2">
    <citation type="journal article" date="2022" name="Mol. Ecol. Resour.">
        <title>The genomes of chicory, endive, great burdock and yacon provide insights into Asteraceae paleo-polyploidization history and plant inulin production.</title>
        <authorList>
            <person name="Fan W."/>
            <person name="Wang S."/>
            <person name="Wang H."/>
            <person name="Wang A."/>
            <person name="Jiang F."/>
            <person name="Liu H."/>
            <person name="Zhao H."/>
            <person name="Xu D."/>
            <person name="Zhang Y."/>
        </authorList>
    </citation>
    <scope>NUCLEOTIDE SEQUENCE [LARGE SCALE GENOMIC DNA]</scope>
    <source>
        <strain evidence="2">cv. Punajuju</strain>
        <tissue evidence="1">Leaves</tissue>
    </source>
</reference>
<evidence type="ECO:0000313" key="1">
    <source>
        <dbReference type="EMBL" id="KAI3691275.1"/>
    </source>
</evidence>
<protein>
    <submittedName>
        <fullName evidence="1">Uncharacterized protein</fullName>
    </submittedName>
</protein>
<dbReference type="Proteomes" id="UP001055811">
    <property type="component" value="Linkage Group LG09"/>
</dbReference>